<name>A0A918H7Q1_9ACTN</name>
<protein>
    <recommendedName>
        <fullName evidence="3">Tetratricopeptide repeat protein</fullName>
    </recommendedName>
</protein>
<dbReference type="RefSeq" id="WP_189202940.1">
    <property type="nucleotide sequence ID" value="NZ_BMQQ01000015.1"/>
</dbReference>
<dbReference type="AlphaFoldDB" id="A0A918H7Q1"/>
<dbReference type="EMBL" id="BMQQ01000015">
    <property type="protein sequence ID" value="GGT42846.1"/>
    <property type="molecule type" value="Genomic_DNA"/>
</dbReference>
<keyword evidence="2" id="KW-1185">Reference proteome</keyword>
<comment type="caution">
    <text evidence="1">The sequence shown here is derived from an EMBL/GenBank/DDBJ whole genome shotgun (WGS) entry which is preliminary data.</text>
</comment>
<sequence>MAAHAQAPNPSLLMHMMCEFARLVMDAQGSEGLETALKHLAEADALAASVPEGTEGFVPWFERGTVHYRRGRVLAEAERFEEALAETEAAVAAHEQGGEEGESARAEAVRIAALIEGNALRRFKEAIARLTTAAARCRKAGLSEAAQILDALRQDYMSRLTEGR</sequence>
<reference evidence="1" key="2">
    <citation type="submission" date="2020-09" db="EMBL/GenBank/DDBJ databases">
        <authorList>
            <person name="Sun Q."/>
            <person name="Ohkuma M."/>
        </authorList>
    </citation>
    <scope>NUCLEOTIDE SEQUENCE</scope>
    <source>
        <strain evidence="1">JCM 3172</strain>
    </source>
</reference>
<accession>A0A918H7Q1</accession>
<evidence type="ECO:0000313" key="2">
    <source>
        <dbReference type="Proteomes" id="UP000619486"/>
    </source>
</evidence>
<reference evidence="1" key="1">
    <citation type="journal article" date="2014" name="Int. J. Syst. Evol. Microbiol.">
        <title>Complete genome sequence of Corynebacterium casei LMG S-19264T (=DSM 44701T), isolated from a smear-ripened cheese.</title>
        <authorList>
            <consortium name="US DOE Joint Genome Institute (JGI-PGF)"/>
            <person name="Walter F."/>
            <person name="Albersmeier A."/>
            <person name="Kalinowski J."/>
            <person name="Ruckert C."/>
        </authorList>
    </citation>
    <scope>NUCLEOTIDE SEQUENCE</scope>
    <source>
        <strain evidence="1">JCM 3172</strain>
    </source>
</reference>
<proteinExistence type="predicted"/>
<organism evidence="1 2">
    <name type="scientific">Streptomyces purpureus</name>
    <dbReference type="NCBI Taxonomy" id="1951"/>
    <lineage>
        <taxon>Bacteria</taxon>
        <taxon>Bacillati</taxon>
        <taxon>Actinomycetota</taxon>
        <taxon>Actinomycetes</taxon>
        <taxon>Kitasatosporales</taxon>
        <taxon>Streptomycetaceae</taxon>
        <taxon>Streptomyces</taxon>
    </lineage>
</organism>
<evidence type="ECO:0008006" key="3">
    <source>
        <dbReference type="Google" id="ProtNLM"/>
    </source>
</evidence>
<evidence type="ECO:0000313" key="1">
    <source>
        <dbReference type="EMBL" id="GGT42846.1"/>
    </source>
</evidence>
<dbReference type="Proteomes" id="UP000619486">
    <property type="component" value="Unassembled WGS sequence"/>
</dbReference>
<gene>
    <name evidence="1" type="ORF">GCM10014713_40750</name>
</gene>